<keyword evidence="4" id="KW-0521">NADP</keyword>
<dbReference type="FunFam" id="2.30.30.40:FF:000100">
    <property type="entry name" value="SH3 domain-containing YSC84-like protein 1"/>
    <property type="match status" value="1"/>
</dbReference>
<dbReference type="Pfam" id="PF00018">
    <property type="entry name" value="SH3_1"/>
    <property type="match status" value="1"/>
</dbReference>
<dbReference type="InterPro" id="IPR036028">
    <property type="entry name" value="SH3-like_dom_sf"/>
</dbReference>
<dbReference type="PRINTS" id="PR00081">
    <property type="entry name" value="GDHRDH"/>
</dbReference>
<dbReference type="PRINTS" id="PR00080">
    <property type="entry name" value="SDRFAMILY"/>
</dbReference>
<dbReference type="GO" id="GO:0035091">
    <property type="term" value="F:phosphatidylinositol binding"/>
    <property type="evidence" value="ECO:0007669"/>
    <property type="project" value="TreeGrafter"/>
</dbReference>
<dbReference type="Pfam" id="PF13561">
    <property type="entry name" value="adh_short_C2"/>
    <property type="match status" value="1"/>
</dbReference>
<evidence type="ECO:0000256" key="1">
    <source>
        <dbReference type="ARBA" id="ARBA00006484"/>
    </source>
</evidence>
<dbReference type="PANTHER" id="PTHR15629:SF2">
    <property type="entry name" value="SH3 DOMAIN-CONTAINING YSC84-LIKE PROTEIN 1"/>
    <property type="match status" value="1"/>
</dbReference>
<dbReference type="FunFam" id="3.40.50.720:FF:000090">
    <property type="entry name" value="NADP-dependent mannitol dehydrogenase"/>
    <property type="match status" value="1"/>
</dbReference>
<evidence type="ECO:0000313" key="10">
    <source>
        <dbReference type="Proteomes" id="UP000664203"/>
    </source>
</evidence>
<dbReference type="InterPro" id="IPR051702">
    <property type="entry name" value="SH3_domain_YSC84-like"/>
</dbReference>
<dbReference type="GO" id="GO:0030479">
    <property type="term" value="C:actin cortical patch"/>
    <property type="evidence" value="ECO:0007669"/>
    <property type="project" value="TreeGrafter"/>
</dbReference>
<feature type="region of interest" description="Disordered" evidence="7">
    <location>
        <begin position="247"/>
        <end position="325"/>
    </location>
</feature>
<dbReference type="SMART" id="SM00822">
    <property type="entry name" value="PKS_KR"/>
    <property type="match status" value="1"/>
</dbReference>
<dbReference type="SUPFAM" id="SSF50044">
    <property type="entry name" value="SH3-domain"/>
    <property type="match status" value="1"/>
</dbReference>
<proteinExistence type="inferred from homology"/>
<dbReference type="InterPro" id="IPR033643">
    <property type="entry name" value="SYLF_SH3YL1-like"/>
</dbReference>
<reference evidence="9" key="1">
    <citation type="submission" date="2021-03" db="EMBL/GenBank/DDBJ databases">
        <authorList>
            <person name="Tagirdzhanova G."/>
        </authorList>
    </citation>
    <scope>NUCLEOTIDE SEQUENCE</scope>
</reference>
<feature type="domain" description="SH3" evidence="8">
    <location>
        <begin position="332"/>
        <end position="393"/>
    </location>
</feature>
<protein>
    <recommendedName>
        <fullName evidence="8">SH3 domain-containing protein</fullName>
    </recommendedName>
</protein>
<dbReference type="Gene3D" id="2.30.30.40">
    <property type="entry name" value="SH3 Domains"/>
    <property type="match status" value="1"/>
</dbReference>
<dbReference type="InterPro" id="IPR057326">
    <property type="entry name" value="KR_dom"/>
</dbReference>
<name>A0A8H3ED46_9LECA</name>
<dbReference type="InterPro" id="IPR001452">
    <property type="entry name" value="SH3_domain"/>
</dbReference>
<keyword evidence="5" id="KW-0560">Oxidoreductase</keyword>
<dbReference type="GO" id="GO:0050085">
    <property type="term" value="F:mannitol 2-dehydrogenase (NADP+) activity"/>
    <property type="evidence" value="ECO:0007669"/>
    <property type="project" value="UniProtKB-ARBA"/>
</dbReference>
<evidence type="ECO:0000256" key="6">
    <source>
        <dbReference type="PROSITE-ProRule" id="PRU00192"/>
    </source>
</evidence>
<comment type="caution">
    <text evidence="9">The sequence shown here is derived from an EMBL/GenBank/DDBJ whole genome shotgun (WGS) entry which is preliminary data.</text>
</comment>
<feature type="compositionally biased region" description="Pro residues" evidence="7">
    <location>
        <begin position="313"/>
        <end position="324"/>
    </location>
</feature>
<dbReference type="InterPro" id="IPR002347">
    <property type="entry name" value="SDR_fam"/>
</dbReference>
<comment type="similarity">
    <text evidence="2">Belongs to the SH3YL1 family.</text>
</comment>
<organism evidence="9 10">
    <name type="scientific">Alectoria fallacina</name>
    <dbReference type="NCBI Taxonomy" id="1903189"/>
    <lineage>
        <taxon>Eukaryota</taxon>
        <taxon>Fungi</taxon>
        <taxon>Dikarya</taxon>
        <taxon>Ascomycota</taxon>
        <taxon>Pezizomycotina</taxon>
        <taxon>Lecanoromycetes</taxon>
        <taxon>OSLEUM clade</taxon>
        <taxon>Lecanoromycetidae</taxon>
        <taxon>Lecanorales</taxon>
        <taxon>Lecanorineae</taxon>
        <taxon>Parmeliaceae</taxon>
        <taxon>Alectoria</taxon>
    </lineage>
</organism>
<dbReference type="PROSITE" id="PS00061">
    <property type="entry name" value="ADH_SHORT"/>
    <property type="match status" value="1"/>
</dbReference>
<evidence type="ECO:0000259" key="8">
    <source>
        <dbReference type="PROSITE" id="PS50002"/>
    </source>
</evidence>
<evidence type="ECO:0000256" key="7">
    <source>
        <dbReference type="SAM" id="MobiDB-lite"/>
    </source>
</evidence>
<dbReference type="GO" id="GO:0051017">
    <property type="term" value="P:actin filament bundle assembly"/>
    <property type="evidence" value="ECO:0007669"/>
    <property type="project" value="TreeGrafter"/>
</dbReference>
<dbReference type="InterPro" id="IPR036291">
    <property type="entry name" value="NAD(P)-bd_dom_sf"/>
</dbReference>
<sequence>MPFGINNPFPTSVASECKKAGKVLASFVDPRQSFGPDKVIPPQILANAKGLAIITVLKAGFLGSGRFGSGIVIARLSDGTWSAPSAIATGGGGFGGQIGFELTDFVFILNDAAAVRTFSQKGSLTLGGNVSIAAGPVGRNAEAAGAASLKGVAGVFSYSKTKGLFAGVSLEGSVLIERRDANEKLYNSRITARQLLEGGVRPPPAAEPLMRVLNSRVFAGVSPSSSDAMYNDIPIYDDSHDNVVWQGGSGRGYNEGVRTNRTGSMGNDYEYNDAPKRASTWNDDVYDRPPNSGGRSRTNTVGEDYSYSDSPKPGRPTAPKPKFTPKPMAGAVGKDQAIALFTFDADQPGDLAFKKGEIITITKRTENASDWWTGTIGNRTGIFPRKTEVPVASSYTKSETSGTNDDAAERTTTLIVDQSQPLPQPVPGGDVDRKAVAFDHSIVGKMTPTMKRFTLDGKVAVVTGGARGLGWNMSQALAEAGAKAIALLDVKQSLGDAAAAELHRTTGIPVQFYKADVRDERAIANVVAKITTDLGSVEIVINSAGVVDSNIKAETYDAAMFRTLLDINLTGSFLVSQACGRHMITARTGGSIIFLSSIAGSRVLHPQQQCAYNASKAAVAQLARSLAAEWAPHSIRVNTIAPGYMDTALNREALLEGQKKHWSAMTPMGRLGRPNELNGFAVFLASDASEFVTGAEILADGGYAVY</sequence>
<dbReference type="Proteomes" id="UP000664203">
    <property type="component" value="Unassembled WGS sequence"/>
</dbReference>
<dbReference type="AlphaFoldDB" id="A0A8H3ED46"/>
<dbReference type="InterPro" id="IPR007461">
    <property type="entry name" value="Ysc84_actin-binding"/>
</dbReference>
<gene>
    <name evidence="9" type="ORF">ALECFALPRED_000111</name>
</gene>
<dbReference type="PANTHER" id="PTHR15629">
    <property type="entry name" value="SH3YL1 PROTEIN"/>
    <property type="match status" value="1"/>
</dbReference>
<evidence type="ECO:0000256" key="4">
    <source>
        <dbReference type="ARBA" id="ARBA00022857"/>
    </source>
</evidence>
<dbReference type="SMART" id="SM00326">
    <property type="entry name" value="SH3"/>
    <property type="match status" value="1"/>
</dbReference>
<evidence type="ECO:0000313" key="9">
    <source>
        <dbReference type="EMBL" id="CAF9903044.1"/>
    </source>
</evidence>
<evidence type="ECO:0000256" key="3">
    <source>
        <dbReference type="ARBA" id="ARBA00022443"/>
    </source>
</evidence>
<accession>A0A8H3ED46</accession>
<dbReference type="OrthoDB" id="443981at2759"/>
<keyword evidence="3 6" id="KW-0728">SH3 domain</keyword>
<evidence type="ECO:0000256" key="5">
    <source>
        <dbReference type="ARBA" id="ARBA00023002"/>
    </source>
</evidence>
<dbReference type="Gene3D" id="3.40.50.720">
    <property type="entry name" value="NAD(P)-binding Rossmann-like Domain"/>
    <property type="match status" value="1"/>
</dbReference>
<dbReference type="SUPFAM" id="SSF51735">
    <property type="entry name" value="NAD(P)-binding Rossmann-fold domains"/>
    <property type="match status" value="1"/>
</dbReference>
<keyword evidence="10" id="KW-1185">Reference proteome</keyword>
<dbReference type="Pfam" id="PF04366">
    <property type="entry name" value="Ysc84"/>
    <property type="match status" value="1"/>
</dbReference>
<dbReference type="CDD" id="cd11525">
    <property type="entry name" value="SYLF_SH3YL1_like"/>
    <property type="match status" value="1"/>
</dbReference>
<comment type="similarity">
    <text evidence="1">Belongs to the short-chain dehydrogenases/reductases (SDR) family.</text>
</comment>
<dbReference type="PROSITE" id="PS50002">
    <property type="entry name" value="SH3"/>
    <property type="match status" value="1"/>
</dbReference>
<dbReference type="GO" id="GO:0051015">
    <property type="term" value="F:actin filament binding"/>
    <property type="evidence" value="ECO:0007669"/>
    <property type="project" value="TreeGrafter"/>
</dbReference>
<dbReference type="GO" id="GO:0019594">
    <property type="term" value="P:mannitol metabolic process"/>
    <property type="evidence" value="ECO:0007669"/>
    <property type="project" value="UniProtKB-ARBA"/>
</dbReference>
<dbReference type="InterPro" id="IPR020904">
    <property type="entry name" value="Sc_DH/Rdtase_CS"/>
</dbReference>
<evidence type="ECO:0000256" key="2">
    <source>
        <dbReference type="ARBA" id="ARBA00007761"/>
    </source>
</evidence>
<dbReference type="EMBL" id="CAJPDR010000001">
    <property type="protein sequence ID" value="CAF9903044.1"/>
    <property type="molecule type" value="Genomic_DNA"/>
</dbReference>
<dbReference type="GO" id="GO:0051666">
    <property type="term" value="P:actin cortical patch localization"/>
    <property type="evidence" value="ECO:0007669"/>
    <property type="project" value="TreeGrafter"/>
</dbReference>